<evidence type="ECO:0000256" key="13">
    <source>
        <dbReference type="ARBA" id="ARBA00042844"/>
    </source>
</evidence>
<dbReference type="PANTHER" id="PTHR21600:SF91">
    <property type="entry name" value="DUAL-SPECIFICITY RNA PSEUDOURIDINE SYNTHASE RLUA"/>
    <property type="match status" value="1"/>
</dbReference>
<evidence type="ECO:0000256" key="7">
    <source>
        <dbReference type="ARBA" id="ARBA00037305"/>
    </source>
</evidence>
<protein>
    <recommendedName>
        <fullName evidence="10">Dual-specificity RNA pseudouridine synthase RluA</fullName>
        <ecNumber evidence="8">5.4.99.28</ecNumber>
        <ecNumber evidence="9">5.4.99.29</ecNumber>
    </recommendedName>
    <alternativeName>
        <fullName evidence="11">23S rRNA pseudouridine(746) synthase</fullName>
    </alternativeName>
    <alternativeName>
        <fullName evidence="14">Ribosomal large subunit pseudouridine synthase A</fullName>
    </alternativeName>
    <alternativeName>
        <fullName evidence="13">rRNA pseudouridylate synthase A</fullName>
    </alternativeName>
    <alternativeName>
        <fullName evidence="15">rRNA-uridine isomerase A</fullName>
    </alternativeName>
    <alternativeName>
        <fullName evidence="12">tRNA pseudouridine(32) synthase</fullName>
    </alternativeName>
</protein>
<name>A0A916T5I5_9HYPH</name>
<evidence type="ECO:0000256" key="12">
    <source>
        <dbReference type="ARBA" id="ARBA00042372"/>
    </source>
</evidence>
<reference evidence="17" key="1">
    <citation type="journal article" date="2014" name="Int. J. Syst. Evol. Microbiol.">
        <title>Complete genome sequence of Corynebacterium casei LMG S-19264T (=DSM 44701T), isolated from a smear-ripened cheese.</title>
        <authorList>
            <consortium name="US DOE Joint Genome Institute (JGI-PGF)"/>
            <person name="Walter F."/>
            <person name="Albersmeier A."/>
            <person name="Kalinowski J."/>
            <person name="Ruckert C."/>
        </authorList>
    </citation>
    <scope>NUCLEOTIDE SEQUENCE</scope>
    <source>
        <strain evidence="17">CGMCC 1.12426</strain>
    </source>
</reference>
<dbReference type="Gene3D" id="3.30.2350.10">
    <property type="entry name" value="Pseudouridine synthase"/>
    <property type="match status" value="1"/>
</dbReference>
<evidence type="ECO:0000256" key="2">
    <source>
        <dbReference type="ARBA" id="ARBA00022552"/>
    </source>
</evidence>
<evidence type="ECO:0000313" key="18">
    <source>
        <dbReference type="Proteomes" id="UP000605148"/>
    </source>
</evidence>
<keyword evidence="2" id="KW-0698">rRNA processing</keyword>
<keyword evidence="3" id="KW-0819">tRNA processing</keyword>
<proteinExistence type="inferred from homology"/>
<feature type="domain" description="Pseudouridine synthase RsuA/RluA-like" evidence="16">
    <location>
        <begin position="46"/>
        <end position="192"/>
    </location>
</feature>
<keyword evidence="18" id="KW-1185">Reference proteome</keyword>
<evidence type="ECO:0000256" key="14">
    <source>
        <dbReference type="ARBA" id="ARBA00042883"/>
    </source>
</evidence>
<dbReference type="InterPro" id="IPR020103">
    <property type="entry name" value="PsdUridine_synth_cat_dom_sf"/>
</dbReference>
<evidence type="ECO:0000256" key="3">
    <source>
        <dbReference type="ARBA" id="ARBA00022694"/>
    </source>
</evidence>
<evidence type="ECO:0000256" key="6">
    <source>
        <dbReference type="ARBA" id="ARBA00036916"/>
    </source>
</evidence>
<comment type="similarity">
    <text evidence="1">Belongs to the pseudouridine synthase RluA family.</text>
</comment>
<evidence type="ECO:0000256" key="4">
    <source>
        <dbReference type="ARBA" id="ARBA00023235"/>
    </source>
</evidence>
<sequence>MDQWSAPFVFPGMRYKRAMTVASPNPPFVYDPPQDPWLDILHQDADLLVLNKPSGLLSVPGKAPEHADCIEKRAKATFPEARIVHRLDMDTSGVMVLALNAAAHRHLGLQFERRKTRKTYLADIWGRPDSDGGDVNLPLRCDWPNRPRQMVCHEHGRSALTRWAVVGRGAASTRVQLMPHTGRSHQLRVHMKELGHPILGDRFYADGDALAASDRLRLHAAELVLHHPANGLQVQFSVKCPF</sequence>
<dbReference type="GO" id="GO:0003723">
    <property type="term" value="F:RNA binding"/>
    <property type="evidence" value="ECO:0007669"/>
    <property type="project" value="InterPro"/>
</dbReference>
<dbReference type="PROSITE" id="PS01129">
    <property type="entry name" value="PSI_RLU"/>
    <property type="match status" value="1"/>
</dbReference>
<evidence type="ECO:0000256" key="11">
    <source>
        <dbReference type="ARBA" id="ARBA00041266"/>
    </source>
</evidence>
<evidence type="ECO:0000256" key="10">
    <source>
        <dbReference type="ARBA" id="ARBA00039988"/>
    </source>
</evidence>
<dbReference type="EMBL" id="BMFA01000001">
    <property type="protein sequence ID" value="GGB32488.1"/>
    <property type="molecule type" value="Genomic_DNA"/>
</dbReference>
<dbReference type="GO" id="GO:0160151">
    <property type="term" value="F:tRNA pseudouridine(32) synthase activity"/>
    <property type="evidence" value="ECO:0007669"/>
    <property type="project" value="UniProtKB-EC"/>
</dbReference>
<comment type="caution">
    <text evidence="17">The sequence shown here is derived from an EMBL/GenBank/DDBJ whole genome shotgun (WGS) entry which is preliminary data.</text>
</comment>
<dbReference type="Pfam" id="PF00849">
    <property type="entry name" value="PseudoU_synth_2"/>
    <property type="match status" value="1"/>
</dbReference>
<dbReference type="GO" id="GO:0160142">
    <property type="term" value="F:23S rRNA pseudouridine(746) synthase activity"/>
    <property type="evidence" value="ECO:0007669"/>
    <property type="project" value="UniProtKB-EC"/>
</dbReference>
<dbReference type="EC" id="5.4.99.29" evidence="9"/>
<dbReference type="AlphaFoldDB" id="A0A916T5I5"/>
<dbReference type="InterPro" id="IPR006224">
    <property type="entry name" value="PsdUridine_synth_RluA-like_CS"/>
</dbReference>
<comment type="catalytic activity">
    <reaction evidence="6">
        <text>uridine(746) in 23S rRNA = pseudouridine(746) in 23S rRNA</text>
        <dbReference type="Rhea" id="RHEA:42548"/>
        <dbReference type="Rhea" id="RHEA-COMP:10109"/>
        <dbReference type="Rhea" id="RHEA-COMP:10110"/>
        <dbReference type="ChEBI" id="CHEBI:65314"/>
        <dbReference type="ChEBI" id="CHEBI:65315"/>
        <dbReference type="EC" id="5.4.99.29"/>
    </reaction>
</comment>
<dbReference type="InterPro" id="IPR050188">
    <property type="entry name" value="RluA_PseudoU_synthase"/>
</dbReference>
<evidence type="ECO:0000313" key="17">
    <source>
        <dbReference type="EMBL" id="GGB32488.1"/>
    </source>
</evidence>
<dbReference type="GO" id="GO:0008033">
    <property type="term" value="P:tRNA processing"/>
    <property type="evidence" value="ECO:0007669"/>
    <property type="project" value="UniProtKB-KW"/>
</dbReference>
<evidence type="ECO:0000256" key="15">
    <source>
        <dbReference type="ARBA" id="ARBA00043143"/>
    </source>
</evidence>
<evidence type="ECO:0000256" key="8">
    <source>
        <dbReference type="ARBA" id="ARBA00038944"/>
    </source>
</evidence>
<comment type="catalytic activity">
    <reaction evidence="5">
        <text>uridine(32) in tRNA = pseudouridine(32) in tRNA</text>
        <dbReference type="Rhea" id="RHEA:42544"/>
        <dbReference type="Rhea" id="RHEA-COMP:10107"/>
        <dbReference type="Rhea" id="RHEA-COMP:10108"/>
        <dbReference type="ChEBI" id="CHEBI:65314"/>
        <dbReference type="ChEBI" id="CHEBI:65315"/>
        <dbReference type="EC" id="5.4.99.28"/>
    </reaction>
</comment>
<dbReference type="CDD" id="cd02869">
    <property type="entry name" value="PseudoU_synth_RluA_like"/>
    <property type="match status" value="1"/>
</dbReference>
<gene>
    <name evidence="17" type="primary">rluA</name>
    <name evidence="17" type="ORF">GCM10011316_00730</name>
</gene>
<organism evidence="17 18">
    <name type="scientific">Roseibium aquae</name>
    <dbReference type="NCBI Taxonomy" id="1323746"/>
    <lineage>
        <taxon>Bacteria</taxon>
        <taxon>Pseudomonadati</taxon>
        <taxon>Pseudomonadota</taxon>
        <taxon>Alphaproteobacteria</taxon>
        <taxon>Hyphomicrobiales</taxon>
        <taxon>Stappiaceae</taxon>
        <taxon>Roseibium</taxon>
    </lineage>
</organism>
<dbReference type="InterPro" id="IPR006145">
    <property type="entry name" value="PsdUridine_synth_RsuA/RluA"/>
</dbReference>
<keyword evidence="4" id="KW-0413">Isomerase</keyword>
<dbReference type="SUPFAM" id="SSF55120">
    <property type="entry name" value="Pseudouridine synthase"/>
    <property type="match status" value="1"/>
</dbReference>
<evidence type="ECO:0000256" key="1">
    <source>
        <dbReference type="ARBA" id="ARBA00010876"/>
    </source>
</evidence>
<evidence type="ECO:0000256" key="9">
    <source>
        <dbReference type="ARBA" id="ARBA00038945"/>
    </source>
</evidence>
<dbReference type="EC" id="5.4.99.28" evidence="8"/>
<evidence type="ECO:0000259" key="16">
    <source>
        <dbReference type="Pfam" id="PF00849"/>
    </source>
</evidence>
<evidence type="ECO:0000256" key="5">
    <source>
        <dbReference type="ARBA" id="ARBA00036184"/>
    </source>
</evidence>
<dbReference type="PANTHER" id="PTHR21600">
    <property type="entry name" value="MITOCHONDRIAL RNA PSEUDOURIDINE SYNTHASE"/>
    <property type="match status" value="1"/>
</dbReference>
<dbReference type="GO" id="GO:0000455">
    <property type="term" value="P:enzyme-directed rRNA pseudouridine synthesis"/>
    <property type="evidence" value="ECO:0007669"/>
    <property type="project" value="TreeGrafter"/>
</dbReference>
<dbReference type="Proteomes" id="UP000605148">
    <property type="component" value="Unassembled WGS sequence"/>
</dbReference>
<accession>A0A916T5I5</accession>
<comment type="function">
    <text evidence="7">Dual specificity enzyme that catalyzes the synthesis of pseudouridine from uracil-746 in 23S ribosomal RNA and from uracil-32 in the anticodon stem and loop of transfer RNAs.</text>
</comment>
<reference evidence="17" key="2">
    <citation type="submission" date="2020-09" db="EMBL/GenBank/DDBJ databases">
        <authorList>
            <person name="Sun Q."/>
            <person name="Zhou Y."/>
        </authorList>
    </citation>
    <scope>NUCLEOTIDE SEQUENCE</scope>
    <source>
        <strain evidence="17">CGMCC 1.12426</strain>
    </source>
</reference>